<comment type="caution">
    <text evidence="1">The sequence shown here is derived from an EMBL/GenBank/DDBJ whole genome shotgun (WGS) entry which is preliminary data.</text>
</comment>
<accession>A0A1D1VZL7</accession>
<name>A0A1D1VZL7_RAMVA</name>
<gene>
    <name evidence="1" type="primary">RvY_15443-1</name>
    <name evidence="1" type="synonym">RvY_15443.1</name>
    <name evidence="1" type="ORF">RvY_15443</name>
</gene>
<protein>
    <submittedName>
        <fullName evidence="1">Uncharacterized protein</fullName>
    </submittedName>
</protein>
<evidence type="ECO:0000313" key="1">
    <source>
        <dbReference type="EMBL" id="GAV05288.1"/>
    </source>
</evidence>
<dbReference type="AlphaFoldDB" id="A0A1D1VZL7"/>
<keyword evidence="2" id="KW-1185">Reference proteome</keyword>
<dbReference type="Proteomes" id="UP000186922">
    <property type="component" value="Unassembled WGS sequence"/>
</dbReference>
<evidence type="ECO:0000313" key="2">
    <source>
        <dbReference type="Proteomes" id="UP000186922"/>
    </source>
</evidence>
<dbReference type="EMBL" id="BDGG01000012">
    <property type="protein sequence ID" value="GAV05288.1"/>
    <property type="molecule type" value="Genomic_DNA"/>
</dbReference>
<sequence>MFLAFRLRKLLRCVFIRETVGVFRLPFLTLTCGMFCRYYLPDVRIIIDRVVVLSFWTGESSHLIELYLDVRFSSAVRLPVTPQSSWDLPVKSVQLRKLSERRSLLSRPRLKPTHSKA</sequence>
<organism evidence="1 2">
    <name type="scientific">Ramazzottius varieornatus</name>
    <name type="common">Water bear</name>
    <name type="synonym">Tardigrade</name>
    <dbReference type="NCBI Taxonomy" id="947166"/>
    <lineage>
        <taxon>Eukaryota</taxon>
        <taxon>Metazoa</taxon>
        <taxon>Ecdysozoa</taxon>
        <taxon>Tardigrada</taxon>
        <taxon>Eutardigrada</taxon>
        <taxon>Parachela</taxon>
        <taxon>Hypsibioidea</taxon>
        <taxon>Ramazzottiidae</taxon>
        <taxon>Ramazzottius</taxon>
    </lineage>
</organism>
<reference evidence="1 2" key="1">
    <citation type="journal article" date="2016" name="Nat. Commun.">
        <title>Extremotolerant tardigrade genome and improved radiotolerance of human cultured cells by tardigrade-unique protein.</title>
        <authorList>
            <person name="Hashimoto T."/>
            <person name="Horikawa D.D."/>
            <person name="Saito Y."/>
            <person name="Kuwahara H."/>
            <person name="Kozuka-Hata H."/>
            <person name="Shin-I T."/>
            <person name="Minakuchi Y."/>
            <person name="Ohishi K."/>
            <person name="Motoyama A."/>
            <person name="Aizu T."/>
            <person name="Enomoto A."/>
            <person name="Kondo K."/>
            <person name="Tanaka S."/>
            <person name="Hara Y."/>
            <person name="Koshikawa S."/>
            <person name="Sagara H."/>
            <person name="Miura T."/>
            <person name="Yokobori S."/>
            <person name="Miyagawa K."/>
            <person name="Suzuki Y."/>
            <person name="Kubo T."/>
            <person name="Oyama M."/>
            <person name="Kohara Y."/>
            <person name="Fujiyama A."/>
            <person name="Arakawa K."/>
            <person name="Katayama T."/>
            <person name="Toyoda A."/>
            <person name="Kunieda T."/>
        </authorList>
    </citation>
    <scope>NUCLEOTIDE SEQUENCE [LARGE SCALE GENOMIC DNA]</scope>
    <source>
        <strain evidence="1 2">YOKOZUNA-1</strain>
    </source>
</reference>
<proteinExistence type="predicted"/>